<evidence type="ECO:0000256" key="2">
    <source>
        <dbReference type="SAM" id="Phobius"/>
    </source>
</evidence>
<dbReference type="EMBL" id="JAUTBF010000001">
    <property type="protein sequence ID" value="MDQ1123300.1"/>
    <property type="molecule type" value="Genomic_DNA"/>
</dbReference>
<organism evidence="3 4">
    <name type="scientific">Microbacterium trichothecenolyticum</name>
    <name type="common">Aureobacterium trichothecenolyticum</name>
    <dbReference type="NCBI Taxonomy" id="69370"/>
    <lineage>
        <taxon>Bacteria</taxon>
        <taxon>Bacillati</taxon>
        <taxon>Actinomycetota</taxon>
        <taxon>Actinomycetes</taxon>
        <taxon>Micrococcales</taxon>
        <taxon>Microbacteriaceae</taxon>
        <taxon>Microbacterium</taxon>
    </lineage>
</organism>
<sequence>MIDSPAAPGPAPLARWFAWSVALALVVGLAVATWVGVRGVLAFEHLRAARDAVSIAAVGTDDPSLAIHVLASAGTDTEAARALTSDPVWQLVSALPWVGPQLDAISRTVAAADDAFSRALSPLAGAAENLSPAALAPVGGTVDVRRLATIEPVATSAAAALRRASDDVAAIDRRPLLGAVGAAVDDAAALIGRASDDADALSRATRLLPRMLGADGQRSYLVLFQNNAEWRSLGGVVGAVAQIDTRDGRIALTTQASTADFVDMAGEEVGPLPDEVAAVFGTGPSRFIQNATQVPDFTVGAPIARAMWQRLHGTSVDGVIALDPVTLSYLLRATGPIVLPSGDELTADNAVSLLLDEVYRRYDDPRDQDAFFQSATAAVFEALADGRADAAEVIAAVGRAGAERRLLVWNADAADQAVLDGTPLQGRLTADSAARSTVGVYLNDGTGSKMDVYLRPSVETALCTPDVASVRVELRSDAPDPDSLPAYVTGNGVYGVPPGEALTGVYVYLPPGARVLDRRSTGDTASPVGFSGGTHDGREVVKWSVQLAPGQRAQLDLEFRLPSPSDVDAVMTPTRDPGEVPHTGTCPFPPA</sequence>
<feature type="region of interest" description="Disordered" evidence="1">
    <location>
        <begin position="572"/>
        <end position="591"/>
    </location>
</feature>
<evidence type="ECO:0000256" key="1">
    <source>
        <dbReference type="SAM" id="MobiDB-lite"/>
    </source>
</evidence>
<accession>A0ABU0TUX7</accession>
<keyword evidence="2" id="KW-1133">Transmembrane helix</keyword>
<dbReference type="Proteomes" id="UP001226691">
    <property type="component" value="Unassembled WGS sequence"/>
</dbReference>
<keyword evidence="4" id="KW-1185">Reference proteome</keyword>
<keyword evidence="2" id="KW-0812">Transmembrane</keyword>
<gene>
    <name evidence="3" type="ORF">QE412_001873</name>
</gene>
<keyword evidence="2" id="KW-0472">Membrane</keyword>
<comment type="caution">
    <text evidence="3">The sequence shown here is derived from an EMBL/GenBank/DDBJ whole genome shotgun (WGS) entry which is preliminary data.</text>
</comment>
<dbReference type="RefSeq" id="WP_307482675.1">
    <property type="nucleotide sequence ID" value="NZ_JAUTBF010000001.1"/>
</dbReference>
<proteinExistence type="predicted"/>
<dbReference type="InterPro" id="IPR025101">
    <property type="entry name" value="DUF4012"/>
</dbReference>
<evidence type="ECO:0000313" key="3">
    <source>
        <dbReference type="EMBL" id="MDQ1123300.1"/>
    </source>
</evidence>
<reference evidence="3 4" key="1">
    <citation type="submission" date="2023-07" db="EMBL/GenBank/DDBJ databases">
        <title>Functional and genomic diversity of the sorghum phyllosphere microbiome.</title>
        <authorList>
            <person name="Shade A."/>
        </authorList>
    </citation>
    <scope>NUCLEOTIDE SEQUENCE [LARGE SCALE GENOMIC DNA]</scope>
    <source>
        <strain evidence="3 4">SORGH_AS_1207</strain>
    </source>
</reference>
<dbReference type="Pfam" id="PF13196">
    <property type="entry name" value="DUF4012"/>
    <property type="match status" value="1"/>
</dbReference>
<protein>
    <recommendedName>
        <fullName evidence="5">DUF4012 domain-containing protein</fullName>
    </recommendedName>
</protein>
<evidence type="ECO:0008006" key="5">
    <source>
        <dbReference type="Google" id="ProtNLM"/>
    </source>
</evidence>
<evidence type="ECO:0000313" key="4">
    <source>
        <dbReference type="Proteomes" id="UP001226691"/>
    </source>
</evidence>
<name>A0ABU0TUX7_MICTR</name>
<feature type="transmembrane region" description="Helical" evidence="2">
    <location>
        <begin position="16"/>
        <end position="37"/>
    </location>
</feature>